<evidence type="ECO:0000256" key="7">
    <source>
        <dbReference type="ARBA" id="ARBA00023033"/>
    </source>
</evidence>
<dbReference type="SUPFAM" id="SSF48264">
    <property type="entry name" value="Cytochrome P450"/>
    <property type="match status" value="1"/>
</dbReference>
<evidence type="ECO:0000256" key="3">
    <source>
        <dbReference type="ARBA" id="ARBA00022617"/>
    </source>
</evidence>
<dbReference type="InterPro" id="IPR036396">
    <property type="entry name" value="Cyt_P450_sf"/>
</dbReference>
<gene>
    <name evidence="9" type="ORF">ACFFNX_52030</name>
</gene>
<name>A0ABV5Z082_9ACTN</name>
<evidence type="ECO:0000313" key="9">
    <source>
        <dbReference type="EMBL" id="MFB9840688.1"/>
    </source>
</evidence>
<sequence length="129" mass="15098">SQDYNLGKPNKDATEDYIMRKGEGLIIPVWAFHRDPKYFPNPEKFDPERFSEDNRHDINPYAYMPFGAGPRNCIGSRFALCEVKATLYQLLRQFEISPSEKTVLPIQMCEKSVNIKMKGGHWFRLRARK</sequence>
<comment type="caution">
    <text evidence="9">The sequence shown here is derived from an EMBL/GenBank/DDBJ whole genome shotgun (WGS) entry which is preliminary data.</text>
</comment>
<proteinExistence type="inferred from homology"/>
<evidence type="ECO:0000256" key="2">
    <source>
        <dbReference type="ARBA" id="ARBA00010617"/>
    </source>
</evidence>
<evidence type="ECO:0000256" key="6">
    <source>
        <dbReference type="ARBA" id="ARBA00023004"/>
    </source>
</evidence>
<evidence type="ECO:0000256" key="1">
    <source>
        <dbReference type="ARBA" id="ARBA00001971"/>
    </source>
</evidence>
<dbReference type="PANTHER" id="PTHR24292:SF54">
    <property type="entry name" value="CYP9F3-RELATED"/>
    <property type="match status" value="1"/>
</dbReference>
<dbReference type="Proteomes" id="UP001589627">
    <property type="component" value="Unassembled WGS sequence"/>
</dbReference>
<dbReference type="RefSeq" id="WP_378213902.1">
    <property type="nucleotide sequence ID" value="NZ_JBHLZP010001275.1"/>
</dbReference>
<dbReference type="Gene3D" id="1.10.630.10">
    <property type="entry name" value="Cytochrome P450"/>
    <property type="match status" value="1"/>
</dbReference>
<dbReference type="InterPro" id="IPR001128">
    <property type="entry name" value="Cyt_P450"/>
</dbReference>
<dbReference type="InterPro" id="IPR017972">
    <property type="entry name" value="Cyt_P450_CS"/>
</dbReference>
<keyword evidence="5 8" id="KW-0560">Oxidoreductase</keyword>
<dbReference type="InterPro" id="IPR002403">
    <property type="entry name" value="Cyt_P450_E_grp-IV"/>
</dbReference>
<comment type="cofactor">
    <cofactor evidence="1">
        <name>heme</name>
        <dbReference type="ChEBI" id="CHEBI:30413"/>
    </cofactor>
</comment>
<dbReference type="EMBL" id="JBHLZP010001275">
    <property type="protein sequence ID" value="MFB9840688.1"/>
    <property type="molecule type" value="Genomic_DNA"/>
</dbReference>
<comment type="similarity">
    <text evidence="2 8">Belongs to the cytochrome P450 family.</text>
</comment>
<keyword evidence="10" id="KW-1185">Reference proteome</keyword>
<evidence type="ECO:0000313" key="10">
    <source>
        <dbReference type="Proteomes" id="UP001589627"/>
    </source>
</evidence>
<dbReference type="Pfam" id="PF00067">
    <property type="entry name" value="p450"/>
    <property type="match status" value="1"/>
</dbReference>
<keyword evidence="3 8" id="KW-0349">Heme</keyword>
<evidence type="ECO:0000256" key="5">
    <source>
        <dbReference type="ARBA" id="ARBA00023002"/>
    </source>
</evidence>
<dbReference type="PANTHER" id="PTHR24292">
    <property type="entry name" value="CYTOCHROME P450"/>
    <property type="match status" value="1"/>
</dbReference>
<protein>
    <submittedName>
        <fullName evidence="9">Cytochrome P450</fullName>
    </submittedName>
</protein>
<feature type="non-terminal residue" evidence="9">
    <location>
        <position position="1"/>
    </location>
</feature>
<dbReference type="PRINTS" id="PR00465">
    <property type="entry name" value="EP450IV"/>
</dbReference>
<accession>A0ABV5Z082</accession>
<organism evidence="9 10">
    <name type="scientific">Actinoallomurus acaciae</name>
    <dbReference type="NCBI Taxonomy" id="502577"/>
    <lineage>
        <taxon>Bacteria</taxon>
        <taxon>Bacillati</taxon>
        <taxon>Actinomycetota</taxon>
        <taxon>Actinomycetes</taxon>
        <taxon>Streptosporangiales</taxon>
        <taxon>Thermomonosporaceae</taxon>
        <taxon>Actinoallomurus</taxon>
    </lineage>
</organism>
<reference evidence="9 10" key="1">
    <citation type="submission" date="2024-09" db="EMBL/GenBank/DDBJ databases">
        <authorList>
            <person name="Sun Q."/>
            <person name="Mori K."/>
        </authorList>
    </citation>
    <scope>NUCLEOTIDE SEQUENCE [LARGE SCALE GENOMIC DNA]</scope>
    <source>
        <strain evidence="9 10">TBRC 0563</strain>
    </source>
</reference>
<keyword evidence="6 8" id="KW-0408">Iron</keyword>
<dbReference type="InterPro" id="IPR050476">
    <property type="entry name" value="Insect_CytP450_Detox"/>
</dbReference>
<evidence type="ECO:0000256" key="8">
    <source>
        <dbReference type="RuleBase" id="RU000461"/>
    </source>
</evidence>
<evidence type="ECO:0000256" key="4">
    <source>
        <dbReference type="ARBA" id="ARBA00022723"/>
    </source>
</evidence>
<keyword evidence="4 8" id="KW-0479">Metal-binding</keyword>
<dbReference type="PROSITE" id="PS00086">
    <property type="entry name" value="CYTOCHROME_P450"/>
    <property type="match status" value="1"/>
</dbReference>
<keyword evidence="7 8" id="KW-0503">Monooxygenase</keyword>